<protein>
    <submittedName>
        <fullName evidence="3">CNOT1_CAF1_bind domain-containing protein</fullName>
    </submittedName>
</protein>
<evidence type="ECO:0000259" key="2">
    <source>
        <dbReference type="Pfam" id="PF16415"/>
    </source>
</evidence>
<proteinExistence type="predicted"/>
<feature type="region of interest" description="Disordered" evidence="1">
    <location>
        <begin position="1"/>
        <end position="21"/>
    </location>
</feature>
<dbReference type="AlphaFoldDB" id="A0A5K3G3F1"/>
<dbReference type="PANTHER" id="PTHR13162">
    <property type="entry name" value="CCR4-NOT TRANSCRIPTION COMPLEX"/>
    <property type="match status" value="1"/>
</dbReference>
<dbReference type="PANTHER" id="PTHR13162:SF8">
    <property type="entry name" value="CCR4-NOT TRANSCRIPTION COMPLEX SUBUNIT 1"/>
    <property type="match status" value="1"/>
</dbReference>
<dbReference type="GO" id="GO:0000288">
    <property type="term" value="P:nuclear-transcribed mRNA catabolic process, deadenylation-dependent decay"/>
    <property type="evidence" value="ECO:0007669"/>
    <property type="project" value="TreeGrafter"/>
</dbReference>
<dbReference type="InterPro" id="IPR032191">
    <property type="entry name" value="CNOT1_CAF1_bind"/>
</dbReference>
<dbReference type="InterPro" id="IPR040398">
    <property type="entry name" value="Not1"/>
</dbReference>
<name>A0A5K3G3F1_MESCO</name>
<accession>A0A5K3G3F1</accession>
<sequence>DLQSYNQQPAPGIASQAYIPPEAPDEDTCERIYFILNNVTKTNVKEKSKELCGLLQESMLPWFAYYLVCERIMVEHSCHHIFASVIDTVQASLPDVRPRVLFELIRSIKAILLSIRTDIDDKRSQSALKNLGRFLGIFTLARNKAIVHDDLNIKDLIYEAYYKGSLALRYVVPFVSHVLRGAINSIAFRPRSPYTMAILNVLRELHDMRNVQVRIKYQVSSSVTTT</sequence>
<dbReference type="GO" id="GO:0000932">
    <property type="term" value="C:P-body"/>
    <property type="evidence" value="ECO:0007669"/>
    <property type="project" value="TreeGrafter"/>
</dbReference>
<reference evidence="3" key="1">
    <citation type="submission" date="2019-11" db="UniProtKB">
        <authorList>
            <consortium name="WormBaseParasite"/>
        </authorList>
    </citation>
    <scope>IDENTIFICATION</scope>
</reference>
<dbReference type="GO" id="GO:0030015">
    <property type="term" value="C:CCR4-NOT core complex"/>
    <property type="evidence" value="ECO:0007669"/>
    <property type="project" value="InterPro"/>
</dbReference>
<dbReference type="GO" id="GO:0060090">
    <property type="term" value="F:molecular adaptor activity"/>
    <property type="evidence" value="ECO:0007669"/>
    <property type="project" value="TreeGrafter"/>
</dbReference>
<evidence type="ECO:0000256" key="1">
    <source>
        <dbReference type="SAM" id="MobiDB-lite"/>
    </source>
</evidence>
<feature type="domain" description="CCR4-NOT transcription complex subunit 1 CAF1-binding" evidence="2">
    <location>
        <begin position="22"/>
        <end position="219"/>
    </location>
</feature>
<dbReference type="WBParaSite" id="MCU_013622-RA">
    <property type="protein sequence ID" value="MCU_013622-RA"/>
    <property type="gene ID" value="MCU_013622"/>
</dbReference>
<organism evidence="3">
    <name type="scientific">Mesocestoides corti</name>
    <name type="common">Flatworm</name>
    <dbReference type="NCBI Taxonomy" id="53468"/>
    <lineage>
        <taxon>Eukaryota</taxon>
        <taxon>Metazoa</taxon>
        <taxon>Spiralia</taxon>
        <taxon>Lophotrochozoa</taxon>
        <taxon>Platyhelminthes</taxon>
        <taxon>Cestoda</taxon>
        <taxon>Eucestoda</taxon>
        <taxon>Cyclophyllidea</taxon>
        <taxon>Mesocestoididae</taxon>
        <taxon>Mesocestoides</taxon>
    </lineage>
</organism>
<dbReference type="Gene3D" id="1.25.40.180">
    <property type="match status" value="1"/>
</dbReference>
<evidence type="ECO:0000313" key="3">
    <source>
        <dbReference type="WBParaSite" id="MCU_013622-RA"/>
    </source>
</evidence>
<dbReference type="GO" id="GO:0017148">
    <property type="term" value="P:negative regulation of translation"/>
    <property type="evidence" value="ECO:0007669"/>
    <property type="project" value="InterPro"/>
</dbReference>
<dbReference type="Pfam" id="PF16415">
    <property type="entry name" value="CNOT1_CAF1_bind"/>
    <property type="match status" value="1"/>
</dbReference>